<dbReference type="InterPro" id="IPR050109">
    <property type="entry name" value="HTH-type_TetR-like_transc_reg"/>
</dbReference>
<dbReference type="InterPro" id="IPR011075">
    <property type="entry name" value="TetR_C"/>
</dbReference>
<evidence type="ECO:0000313" key="7">
    <source>
        <dbReference type="Proteomes" id="UP000473525"/>
    </source>
</evidence>
<sequence>MTDEAIQRPGGRTARVRTAVLAATLQELGERGYAGMSLEGVAQRAGVHKTTVYRRWATKANLLLDAIATLAESEIPVPDTGDFVEDMRAFARTIAATITGQDGGAVVRGLFLGATESAAVRDFLHGFWATRFAQVRPLVQRAVERGELPADTDADEVIKHLGAPLYYRLLVTADGITLADADRAADAAVAAARAGVFARHPPSRPKR</sequence>
<dbReference type="Pfam" id="PF16859">
    <property type="entry name" value="TetR_C_11"/>
    <property type="match status" value="1"/>
</dbReference>
<dbReference type="GO" id="GO:0003700">
    <property type="term" value="F:DNA-binding transcription factor activity"/>
    <property type="evidence" value="ECO:0007669"/>
    <property type="project" value="TreeGrafter"/>
</dbReference>
<dbReference type="PROSITE" id="PS01081">
    <property type="entry name" value="HTH_TETR_1"/>
    <property type="match status" value="1"/>
</dbReference>
<feature type="DNA-binding region" description="H-T-H motif" evidence="4">
    <location>
        <begin position="37"/>
        <end position="56"/>
    </location>
</feature>
<dbReference type="SUPFAM" id="SSF46689">
    <property type="entry name" value="Homeodomain-like"/>
    <property type="match status" value="1"/>
</dbReference>
<dbReference type="AlphaFoldDB" id="A0A6L6XPG9"/>
<dbReference type="Gene3D" id="1.10.10.60">
    <property type="entry name" value="Homeodomain-like"/>
    <property type="match status" value="1"/>
</dbReference>
<dbReference type="GO" id="GO:0000976">
    <property type="term" value="F:transcription cis-regulatory region binding"/>
    <property type="evidence" value="ECO:0007669"/>
    <property type="project" value="TreeGrafter"/>
</dbReference>
<dbReference type="PROSITE" id="PS50977">
    <property type="entry name" value="HTH_TETR_2"/>
    <property type="match status" value="1"/>
</dbReference>
<evidence type="ECO:0000259" key="5">
    <source>
        <dbReference type="PROSITE" id="PS50977"/>
    </source>
</evidence>
<gene>
    <name evidence="6" type="ORF">GON03_05445</name>
</gene>
<protein>
    <submittedName>
        <fullName evidence="6">TetR family transcriptional regulator</fullName>
    </submittedName>
</protein>
<keyword evidence="3" id="KW-0804">Transcription</keyword>
<dbReference type="Pfam" id="PF00440">
    <property type="entry name" value="TetR_N"/>
    <property type="match status" value="1"/>
</dbReference>
<comment type="caution">
    <text evidence="6">The sequence shown here is derived from an EMBL/GenBank/DDBJ whole genome shotgun (WGS) entry which is preliminary data.</text>
</comment>
<evidence type="ECO:0000256" key="4">
    <source>
        <dbReference type="PROSITE-ProRule" id="PRU00335"/>
    </source>
</evidence>
<reference evidence="6 7" key="1">
    <citation type="submission" date="2019-12" db="EMBL/GenBank/DDBJ databases">
        <authorList>
            <person name="Huq M.A."/>
        </authorList>
    </citation>
    <scope>NUCLEOTIDE SEQUENCE [LARGE SCALE GENOMIC DNA]</scope>
    <source>
        <strain evidence="6 7">MAH-18</strain>
    </source>
</reference>
<accession>A0A6L6XPG9</accession>
<dbReference type="EMBL" id="WSEK01000004">
    <property type="protein sequence ID" value="MVQ48617.1"/>
    <property type="molecule type" value="Genomic_DNA"/>
</dbReference>
<proteinExistence type="predicted"/>
<organism evidence="6 7">
    <name type="scientific">Nocardioides agri</name>
    <dbReference type="NCBI Taxonomy" id="2682843"/>
    <lineage>
        <taxon>Bacteria</taxon>
        <taxon>Bacillati</taxon>
        <taxon>Actinomycetota</taxon>
        <taxon>Actinomycetes</taxon>
        <taxon>Propionibacteriales</taxon>
        <taxon>Nocardioidaceae</taxon>
        <taxon>Nocardioides</taxon>
    </lineage>
</organism>
<dbReference type="PRINTS" id="PR00455">
    <property type="entry name" value="HTHTETR"/>
</dbReference>
<keyword evidence="7" id="KW-1185">Reference proteome</keyword>
<dbReference type="PANTHER" id="PTHR30055">
    <property type="entry name" value="HTH-TYPE TRANSCRIPTIONAL REGULATOR RUTR"/>
    <property type="match status" value="1"/>
</dbReference>
<dbReference type="SUPFAM" id="SSF48498">
    <property type="entry name" value="Tetracyclin repressor-like, C-terminal domain"/>
    <property type="match status" value="1"/>
</dbReference>
<dbReference type="InterPro" id="IPR036271">
    <property type="entry name" value="Tet_transcr_reg_TetR-rel_C_sf"/>
</dbReference>
<evidence type="ECO:0000256" key="1">
    <source>
        <dbReference type="ARBA" id="ARBA00023015"/>
    </source>
</evidence>
<evidence type="ECO:0000313" key="6">
    <source>
        <dbReference type="EMBL" id="MVQ48617.1"/>
    </source>
</evidence>
<keyword evidence="2 4" id="KW-0238">DNA-binding</keyword>
<name>A0A6L6XPG9_9ACTN</name>
<feature type="domain" description="HTH tetR-type" evidence="5">
    <location>
        <begin position="14"/>
        <end position="74"/>
    </location>
</feature>
<evidence type="ECO:0000256" key="3">
    <source>
        <dbReference type="ARBA" id="ARBA00023163"/>
    </source>
</evidence>
<dbReference type="InterPro" id="IPR009057">
    <property type="entry name" value="Homeodomain-like_sf"/>
</dbReference>
<evidence type="ECO:0000256" key="2">
    <source>
        <dbReference type="ARBA" id="ARBA00023125"/>
    </source>
</evidence>
<dbReference type="InterPro" id="IPR023772">
    <property type="entry name" value="DNA-bd_HTH_TetR-type_CS"/>
</dbReference>
<dbReference type="PANTHER" id="PTHR30055:SF148">
    <property type="entry name" value="TETR-FAMILY TRANSCRIPTIONAL REGULATOR"/>
    <property type="match status" value="1"/>
</dbReference>
<dbReference type="InterPro" id="IPR001647">
    <property type="entry name" value="HTH_TetR"/>
</dbReference>
<dbReference type="Gene3D" id="1.10.357.10">
    <property type="entry name" value="Tetracycline Repressor, domain 2"/>
    <property type="match status" value="1"/>
</dbReference>
<dbReference type="Proteomes" id="UP000473525">
    <property type="component" value="Unassembled WGS sequence"/>
</dbReference>
<keyword evidence="1" id="KW-0805">Transcription regulation</keyword>